<sequence length="408" mass="43178">MAVDVFSVPVFLVVFRESLETVIIVSVLLAFLKQTLGRPNPVAAASTDGETVDTGTGTGTGTGTTTSDAAAYRRLVRQVWVGTAAGLGVCLLVATALIAVFYTLGADRWAASEDTYEGAFALVAALIISVVGAALLRIGRMQAKWRVKLAKALAGGQRQRRRPAAAAAAAASTVGHRERLRTFAERYALFVLPFVTVLREGIEAIVFVAGVSFAAPARSVPLPVVVGLLAGIGIGYFLYKGGSSARLQLFLVASTCLLYLVAAGLFSRAVWSFENQTWNKVVGSDAAELGSGPGSYDIDRSVWHVNCCNPELNGGGGWGFFNAILGWTNSATYGSVLAYNLYWLTVMLAFFALRFHEARGRWPLVKARLEGPPADAAPLPRTGGAHAPPLDVPSGLLTNTETIVEKDV</sequence>
<keyword evidence="6 8" id="KW-0472">Membrane</keyword>
<dbReference type="PANTHER" id="PTHR31632:SF2">
    <property type="entry name" value="PLASMA MEMBRANE IRON PERMEASE"/>
    <property type="match status" value="1"/>
</dbReference>
<reference evidence="9 10" key="1">
    <citation type="journal article" date="2016" name="Genome Biol. Evol.">
        <title>Divergent and convergent evolution of fungal pathogenicity.</title>
        <authorList>
            <person name="Shang Y."/>
            <person name="Xiao G."/>
            <person name="Zheng P."/>
            <person name="Cen K."/>
            <person name="Zhan S."/>
            <person name="Wang C."/>
        </authorList>
    </citation>
    <scope>NUCLEOTIDE SEQUENCE [LARGE SCALE GENOMIC DNA]</scope>
    <source>
        <strain evidence="9 10">RCEF 264</strain>
    </source>
</reference>
<feature type="transmembrane region" description="Helical" evidence="8">
    <location>
        <begin position="79"/>
        <end position="104"/>
    </location>
</feature>
<evidence type="ECO:0000256" key="4">
    <source>
        <dbReference type="ARBA" id="ARBA00022692"/>
    </source>
</evidence>
<keyword evidence="5 8" id="KW-1133">Transmembrane helix</keyword>
<keyword evidence="4 8" id="KW-0812">Transmembrane</keyword>
<dbReference type="AlphaFoldDB" id="A0A168AIK0"/>
<dbReference type="STRING" id="1081102.A0A168AIK0"/>
<keyword evidence="3" id="KW-0406">Ion transport</keyword>
<evidence type="ECO:0000256" key="6">
    <source>
        <dbReference type="ARBA" id="ARBA00023136"/>
    </source>
</evidence>
<feature type="region of interest" description="Disordered" evidence="7">
    <location>
        <begin position="43"/>
        <end position="65"/>
    </location>
</feature>
<keyword evidence="3" id="KW-0813">Transport</keyword>
<accession>A0A168AIK0</accession>
<evidence type="ECO:0000256" key="5">
    <source>
        <dbReference type="ARBA" id="ARBA00022989"/>
    </source>
</evidence>
<keyword evidence="10" id="KW-1185">Reference proteome</keyword>
<dbReference type="OrthoDB" id="4364at2759"/>
<evidence type="ECO:0000256" key="2">
    <source>
        <dbReference type="ARBA" id="ARBA00008333"/>
    </source>
</evidence>
<evidence type="ECO:0000256" key="3">
    <source>
        <dbReference type="ARBA" id="ARBA00022496"/>
    </source>
</evidence>
<feature type="transmembrane region" description="Helical" evidence="8">
    <location>
        <begin position="336"/>
        <end position="353"/>
    </location>
</feature>
<dbReference type="Pfam" id="PF03239">
    <property type="entry name" value="FTR1"/>
    <property type="match status" value="1"/>
</dbReference>
<evidence type="ECO:0000313" key="9">
    <source>
        <dbReference type="EMBL" id="OAA68800.1"/>
    </source>
</evidence>
<comment type="caution">
    <text evidence="9">The sequence shown here is derived from an EMBL/GenBank/DDBJ whole genome shotgun (WGS) entry which is preliminary data.</text>
</comment>
<keyword evidence="3" id="KW-0410">Iron transport</keyword>
<evidence type="ECO:0000313" key="10">
    <source>
        <dbReference type="Proteomes" id="UP000076874"/>
    </source>
</evidence>
<dbReference type="GO" id="GO:0033573">
    <property type="term" value="C:high-affinity iron permease complex"/>
    <property type="evidence" value="ECO:0007669"/>
    <property type="project" value="InterPro"/>
</dbReference>
<organism evidence="9 10">
    <name type="scientific">Niveomyces insectorum RCEF 264</name>
    <dbReference type="NCBI Taxonomy" id="1081102"/>
    <lineage>
        <taxon>Eukaryota</taxon>
        <taxon>Fungi</taxon>
        <taxon>Dikarya</taxon>
        <taxon>Ascomycota</taxon>
        <taxon>Pezizomycotina</taxon>
        <taxon>Sordariomycetes</taxon>
        <taxon>Hypocreomycetidae</taxon>
        <taxon>Hypocreales</taxon>
        <taxon>Cordycipitaceae</taxon>
        <taxon>Niveomyces</taxon>
    </lineage>
</organism>
<gene>
    <name evidence="9" type="ORF">SPI_00995</name>
</gene>
<dbReference type="EMBL" id="AZHD01000001">
    <property type="protein sequence ID" value="OAA68800.1"/>
    <property type="molecule type" value="Genomic_DNA"/>
</dbReference>
<proteinExistence type="inferred from homology"/>
<evidence type="ECO:0000256" key="7">
    <source>
        <dbReference type="SAM" id="MobiDB-lite"/>
    </source>
</evidence>
<name>A0A168AIK0_9HYPO</name>
<keyword evidence="3" id="KW-0408">Iron</keyword>
<evidence type="ECO:0000256" key="1">
    <source>
        <dbReference type="ARBA" id="ARBA00004141"/>
    </source>
</evidence>
<evidence type="ECO:0000256" key="8">
    <source>
        <dbReference type="SAM" id="Phobius"/>
    </source>
</evidence>
<feature type="transmembrane region" description="Helical" evidence="8">
    <location>
        <begin position="6"/>
        <end position="32"/>
    </location>
</feature>
<dbReference type="GO" id="GO:0015093">
    <property type="term" value="F:ferrous iron transmembrane transporter activity"/>
    <property type="evidence" value="ECO:0007669"/>
    <property type="project" value="TreeGrafter"/>
</dbReference>
<dbReference type="InterPro" id="IPR004923">
    <property type="entry name" value="FTR1/Fip1/EfeU"/>
</dbReference>
<feature type="transmembrane region" description="Helical" evidence="8">
    <location>
        <begin position="251"/>
        <end position="271"/>
    </location>
</feature>
<dbReference type="PANTHER" id="PTHR31632">
    <property type="entry name" value="IRON TRANSPORTER FTH1"/>
    <property type="match status" value="1"/>
</dbReference>
<feature type="transmembrane region" description="Helical" evidence="8">
    <location>
        <begin position="220"/>
        <end position="239"/>
    </location>
</feature>
<dbReference type="Proteomes" id="UP000076874">
    <property type="component" value="Unassembled WGS sequence"/>
</dbReference>
<feature type="transmembrane region" description="Helical" evidence="8">
    <location>
        <begin position="187"/>
        <end position="214"/>
    </location>
</feature>
<protein>
    <submittedName>
        <fullName evidence="9">Iron permease FTR1 family protein</fullName>
    </submittedName>
</protein>
<feature type="transmembrane region" description="Helical" evidence="8">
    <location>
        <begin position="116"/>
        <end position="136"/>
    </location>
</feature>
<comment type="subcellular location">
    <subcellularLocation>
        <location evidence="1">Membrane</location>
        <topology evidence="1">Multi-pass membrane protein</topology>
    </subcellularLocation>
</comment>
<comment type="similarity">
    <text evidence="2">Belongs to the oxidase-dependent Fe transporter (OFeT) (TC 9.A.10.1) family.</text>
</comment>